<protein>
    <submittedName>
        <fullName evidence="1">Uncharacterized protein</fullName>
    </submittedName>
</protein>
<evidence type="ECO:0000313" key="2">
    <source>
        <dbReference type="EMBL" id="ELY27451.1"/>
    </source>
</evidence>
<reference evidence="2 4" key="2">
    <citation type="journal article" date="2014" name="PLoS Genet.">
        <title>Phylogenetically driven sequencing of extremely halophilic archaea reveals strategies for static and dynamic osmo-response.</title>
        <authorList>
            <person name="Becker E.A."/>
            <person name="Seitzer P.M."/>
            <person name="Tritt A."/>
            <person name="Larsen D."/>
            <person name="Krusor M."/>
            <person name="Yao A.I."/>
            <person name="Wu D."/>
            <person name="Madern D."/>
            <person name="Eisen J.A."/>
            <person name="Darling A.E."/>
            <person name="Facciotti M.T."/>
        </authorList>
    </citation>
    <scope>NUCLEOTIDE SEQUENCE [LARGE SCALE GENOMIC DNA]</scope>
    <source>
        <strain evidence="2 4">DSM 11551</strain>
    </source>
</reference>
<reference evidence="1 3" key="1">
    <citation type="journal article" date="2009" name="Stand. Genomic Sci.">
        <title>Complete genome sequence of Halogeometricum borinquense type strain (PR3).</title>
        <authorList>
            <person name="Malfatti S."/>
            <person name="Tindall B.J."/>
            <person name="Schneider S."/>
            <person name="Fahnrich R."/>
            <person name="Lapidus A."/>
            <person name="Labuttii K."/>
            <person name="Copeland A."/>
            <person name="Glavina Del Rio T."/>
            <person name="Nolan M."/>
            <person name="Chen F."/>
            <person name="Lucas S."/>
            <person name="Tice H."/>
            <person name="Cheng J.F."/>
            <person name="Bruce D."/>
            <person name="Goodwin L."/>
            <person name="Pitluck S."/>
            <person name="Anderson I."/>
            <person name="Pati A."/>
            <person name="Ivanova N."/>
            <person name="Mavromatis K."/>
            <person name="Chen A."/>
            <person name="Palaniappan K."/>
            <person name="D'haeseleer P."/>
            <person name="Goker M."/>
            <person name="Bristow J."/>
            <person name="Eisen J.A."/>
            <person name="Markowitz V."/>
            <person name="Hugenholtz P."/>
            <person name="Kyrpides N.C."/>
            <person name="Klenk H.P."/>
            <person name="Chain P."/>
        </authorList>
    </citation>
    <scope>NUCLEOTIDE SEQUENCE [LARGE SCALE GENOMIC DNA]</scope>
    <source>
        <strain evidence="3">ATCC 700274 / DSM 11551 / JCM 10706 / KCTC 4070 / PR3</strain>
        <strain evidence="1">PR 3</strain>
    </source>
</reference>
<evidence type="ECO:0000313" key="1">
    <source>
        <dbReference type="EMBL" id="ADQ66052.1"/>
    </source>
</evidence>
<dbReference type="AlphaFoldDB" id="E4NLF6"/>
<dbReference type="Proteomes" id="UP000011585">
    <property type="component" value="Unassembled WGS sequence"/>
</dbReference>
<dbReference type="KEGG" id="hbo:Hbor_04490"/>
<accession>E4NLF6</accession>
<proteinExistence type="predicted"/>
<keyword evidence="3" id="KW-1185">Reference proteome</keyword>
<dbReference type="EMBL" id="CP001690">
    <property type="protein sequence ID" value="ADQ66052.1"/>
    <property type="molecule type" value="Genomic_DNA"/>
</dbReference>
<organism evidence="1 3">
    <name type="scientific">Halogeometricum borinquense (strain ATCC 700274 / DSM 11551 / JCM 10706 / KCTC 4070 / PR3)</name>
    <dbReference type="NCBI Taxonomy" id="469382"/>
    <lineage>
        <taxon>Archaea</taxon>
        <taxon>Methanobacteriati</taxon>
        <taxon>Methanobacteriota</taxon>
        <taxon>Stenosarchaea group</taxon>
        <taxon>Halobacteria</taxon>
        <taxon>Halobacteriales</taxon>
        <taxon>Haloferacaceae</taxon>
        <taxon>Halogeometricum</taxon>
    </lineage>
</organism>
<dbReference type="HOGENOM" id="CLU_3075191_0_0_2"/>
<gene>
    <name evidence="1" type="ordered locus">Hbor_04490</name>
    <name evidence="2" type="ORF">C499_10319</name>
</gene>
<sequence length="52" mass="5870">MGGDVFVMPNHFGSSENQTDSIARLYNDWCRVRGQITASPVEMEIDGVLDFY</sequence>
<dbReference type="EMBL" id="AOHT01000033">
    <property type="protein sequence ID" value="ELY27451.1"/>
    <property type="molecule type" value="Genomic_DNA"/>
</dbReference>
<dbReference type="Proteomes" id="UP000006663">
    <property type="component" value="Chromosome"/>
</dbReference>
<evidence type="ECO:0000313" key="4">
    <source>
        <dbReference type="Proteomes" id="UP000011585"/>
    </source>
</evidence>
<evidence type="ECO:0000313" key="3">
    <source>
        <dbReference type="Proteomes" id="UP000006663"/>
    </source>
</evidence>
<name>E4NLF6_HALBP</name>